<evidence type="ECO:0000313" key="1">
    <source>
        <dbReference type="EMBL" id="RMC16519.1"/>
    </source>
</evidence>
<dbReference type="Proteomes" id="UP000269221">
    <property type="component" value="Unassembled WGS sequence"/>
</dbReference>
<dbReference type="AlphaFoldDB" id="A0A3M0KT97"/>
<evidence type="ECO:0000313" key="2">
    <source>
        <dbReference type="Proteomes" id="UP000269221"/>
    </source>
</evidence>
<proteinExistence type="predicted"/>
<dbReference type="STRING" id="333673.A0A3M0KT97"/>
<dbReference type="EMBL" id="QRBI01000102">
    <property type="protein sequence ID" value="RMC16519.1"/>
    <property type="molecule type" value="Genomic_DNA"/>
</dbReference>
<sequence length="82" mass="9031">MPGQPDVVAGNWRSCCFAKQLHFLKMGHLRLTLPGSQVDIHIQYERVGADVTMKCGSMDWDAAVTWTANGTDIDESHLTGLT</sequence>
<organism evidence="1 2">
    <name type="scientific">Hirundo rustica rustica</name>
    <dbReference type="NCBI Taxonomy" id="333673"/>
    <lineage>
        <taxon>Eukaryota</taxon>
        <taxon>Metazoa</taxon>
        <taxon>Chordata</taxon>
        <taxon>Craniata</taxon>
        <taxon>Vertebrata</taxon>
        <taxon>Euteleostomi</taxon>
        <taxon>Archelosauria</taxon>
        <taxon>Archosauria</taxon>
        <taxon>Dinosauria</taxon>
        <taxon>Saurischia</taxon>
        <taxon>Theropoda</taxon>
        <taxon>Coelurosauria</taxon>
        <taxon>Aves</taxon>
        <taxon>Neognathae</taxon>
        <taxon>Neoaves</taxon>
        <taxon>Telluraves</taxon>
        <taxon>Australaves</taxon>
        <taxon>Passeriformes</taxon>
        <taxon>Sylvioidea</taxon>
        <taxon>Hirundinidae</taxon>
        <taxon>Hirundo</taxon>
    </lineage>
</organism>
<keyword evidence="2" id="KW-1185">Reference proteome</keyword>
<comment type="caution">
    <text evidence="1">The sequence shown here is derived from an EMBL/GenBank/DDBJ whole genome shotgun (WGS) entry which is preliminary data.</text>
</comment>
<name>A0A3M0KT97_HIRRU</name>
<reference evidence="1 2" key="1">
    <citation type="submission" date="2018-07" db="EMBL/GenBank/DDBJ databases">
        <title>A high quality draft genome assembly of the barn swallow (H. rustica rustica).</title>
        <authorList>
            <person name="Formenti G."/>
            <person name="Chiara M."/>
            <person name="Poveda L."/>
            <person name="Francoijs K.-J."/>
            <person name="Bonisoli-Alquati A."/>
            <person name="Canova L."/>
            <person name="Gianfranceschi L."/>
            <person name="Horner D.S."/>
            <person name="Saino N."/>
        </authorList>
    </citation>
    <scope>NUCLEOTIDE SEQUENCE [LARGE SCALE GENOMIC DNA]</scope>
    <source>
        <strain evidence="1">Chelidonia</strain>
        <tissue evidence="1">Blood</tissue>
    </source>
</reference>
<protein>
    <submittedName>
        <fullName evidence="1">Uncharacterized protein</fullName>
    </submittedName>
</protein>
<gene>
    <name evidence="1" type="ORF">DUI87_06455</name>
</gene>
<dbReference type="OrthoDB" id="9047341at2759"/>
<accession>A0A3M0KT97</accession>